<dbReference type="AlphaFoldDB" id="A0A085Z414"/>
<evidence type="ECO:0000313" key="3">
    <source>
        <dbReference type="EMBL" id="KFE99177.1"/>
    </source>
</evidence>
<sequence>MKSLIGYHCSLERYTPSEHLEHVKIAENYRFAEITCSDHFYPWSVRQGASIASWPWLGAAMATCNLPFGVVTSPTERSHPVVIAQYIATLGTMYKKRFWVALGSGQNLNEHVTNNYWPVKKERNDRLKEAMTIIRNLLRGETVNFEGKYFNVYNTKLYTVPEVQPQLFVAALSNESAHELADCSDGIITVVKPLKDQEDFIYAYEQGGGNKESMVLQAITSYHEDQHQAEYEAWYNWRHAVLGGKLQSEIRTPQDFDSAVENVTIAQVKDIIRISSNPNDHLEWLNEYNSCGFSKIFIQDVSNDQSTTIKMYGQLLDKLR</sequence>
<dbReference type="EMBL" id="JPRP01000001">
    <property type="protein sequence ID" value="KFE99177.1"/>
    <property type="molecule type" value="Genomic_DNA"/>
</dbReference>
<dbReference type="Proteomes" id="UP000028713">
    <property type="component" value="Unassembled WGS sequence"/>
</dbReference>
<accession>A0A085Z414</accession>
<dbReference type="CDD" id="cd01097">
    <property type="entry name" value="Tetrahydromethanopterin_reductase"/>
    <property type="match status" value="1"/>
</dbReference>
<dbReference type="Pfam" id="PF00296">
    <property type="entry name" value="Bac_luciferase"/>
    <property type="match status" value="1"/>
</dbReference>
<dbReference type="InterPro" id="IPR036661">
    <property type="entry name" value="Luciferase-like_sf"/>
</dbReference>
<protein>
    <recommendedName>
        <fullName evidence="2">Luciferase-like domain-containing protein</fullName>
    </recommendedName>
</protein>
<dbReference type="OrthoDB" id="180193at2"/>
<dbReference type="InterPro" id="IPR050564">
    <property type="entry name" value="F420-G6PD/mer"/>
</dbReference>
<dbReference type="eggNOG" id="COG2141">
    <property type="taxonomic scope" value="Bacteria"/>
</dbReference>
<gene>
    <name evidence="3" type="ORF">IX39_00365</name>
</gene>
<dbReference type="InterPro" id="IPR019945">
    <property type="entry name" value="F420_G6P_DH-rel"/>
</dbReference>
<evidence type="ECO:0000259" key="2">
    <source>
        <dbReference type="Pfam" id="PF00296"/>
    </source>
</evidence>
<organism evidence="3 4">
    <name type="scientific">Chryseobacterium formosense</name>
    <dbReference type="NCBI Taxonomy" id="236814"/>
    <lineage>
        <taxon>Bacteria</taxon>
        <taxon>Pseudomonadati</taxon>
        <taxon>Bacteroidota</taxon>
        <taxon>Flavobacteriia</taxon>
        <taxon>Flavobacteriales</taxon>
        <taxon>Weeksellaceae</taxon>
        <taxon>Chryseobacterium group</taxon>
        <taxon>Chryseobacterium</taxon>
    </lineage>
</organism>
<dbReference type="PANTHER" id="PTHR43244">
    <property type="match status" value="1"/>
</dbReference>
<dbReference type="RefSeq" id="WP_034672406.1">
    <property type="nucleotide sequence ID" value="NZ_FPAP01000001.1"/>
</dbReference>
<evidence type="ECO:0000313" key="4">
    <source>
        <dbReference type="Proteomes" id="UP000028713"/>
    </source>
</evidence>
<feature type="domain" description="Luciferase-like" evidence="2">
    <location>
        <begin position="15"/>
        <end position="294"/>
    </location>
</feature>
<dbReference type="InterPro" id="IPR011251">
    <property type="entry name" value="Luciferase-like_dom"/>
</dbReference>
<dbReference type="Gene3D" id="3.20.20.30">
    <property type="entry name" value="Luciferase-like domain"/>
    <property type="match status" value="1"/>
</dbReference>
<dbReference type="SUPFAM" id="SSF51679">
    <property type="entry name" value="Bacterial luciferase-like"/>
    <property type="match status" value="1"/>
</dbReference>
<dbReference type="STRING" id="236814.IX39_00365"/>
<keyword evidence="4" id="KW-1185">Reference proteome</keyword>
<dbReference type="PANTHER" id="PTHR43244:SF1">
    <property type="entry name" value="5,10-METHYLENETETRAHYDROMETHANOPTERIN REDUCTASE"/>
    <property type="match status" value="1"/>
</dbReference>
<proteinExistence type="predicted"/>
<evidence type="ECO:0000256" key="1">
    <source>
        <dbReference type="ARBA" id="ARBA00023002"/>
    </source>
</evidence>
<dbReference type="GO" id="GO:0016705">
    <property type="term" value="F:oxidoreductase activity, acting on paired donors, with incorporation or reduction of molecular oxygen"/>
    <property type="evidence" value="ECO:0007669"/>
    <property type="project" value="InterPro"/>
</dbReference>
<comment type="caution">
    <text evidence="3">The sequence shown here is derived from an EMBL/GenBank/DDBJ whole genome shotgun (WGS) entry which is preliminary data.</text>
</comment>
<name>A0A085Z414_9FLAO</name>
<reference evidence="3 4" key="1">
    <citation type="submission" date="2014-07" db="EMBL/GenBank/DDBJ databases">
        <title>Genome of Chryseobacterium formosense LMG 24722.</title>
        <authorList>
            <person name="Pipes S.E."/>
            <person name="Stropko S.J."/>
            <person name="Newman J.D."/>
        </authorList>
    </citation>
    <scope>NUCLEOTIDE SEQUENCE [LARGE SCALE GENOMIC DNA]</scope>
    <source>
        <strain evidence="3 4">LMG 24722</strain>
    </source>
</reference>
<dbReference type="NCBIfam" id="TIGR03557">
    <property type="entry name" value="F420_G6P_family"/>
    <property type="match status" value="1"/>
</dbReference>
<keyword evidence="1" id="KW-0560">Oxidoreductase</keyword>